<dbReference type="EMBL" id="RQTK01000867">
    <property type="protein sequence ID" value="RUS74085.1"/>
    <property type="molecule type" value="Genomic_DNA"/>
</dbReference>
<reference evidence="2 3" key="1">
    <citation type="submission" date="2019-01" db="EMBL/GenBank/DDBJ databases">
        <title>A draft genome assembly of the solar-powered sea slug Elysia chlorotica.</title>
        <authorList>
            <person name="Cai H."/>
            <person name="Li Q."/>
            <person name="Fang X."/>
            <person name="Li J."/>
            <person name="Curtis N.E."/>
            <person name="Altenburger A."/>
            <person name="Shibata T."/>
            <person name="Feng M."/>
            <person name="Maeda T."/>
            <person name="Schwartz J.A."/>
            <person name="Shigenobu S."/>
            <person name="Lundholm N."/>
            <person name="Nishiyama T."/>
            <person name="Yang H."/>
            <person name="Hasebe M."/>
            <person name="Li S."/>
            <person name="Pierce S.K."/>
            <person name="Wang J."/>
        </authorList>
    </citation>
    <scope>NUCLEOTIDE SEQUENCE [LARGE SCALE GENOMIC DNA]</scope>
    <source>
        <strain evidence="2">EC2010</strain>
        <tissue evidence="2">Whole organism of an adult</tissue>
    </source>
</reference>
<keyword evidence="1" id="KW-0812">Transmembrane</keyword>
<gene>
    <name evidence="2" type="ORF">EGW08_018148</name>
</gene>
<accession>A0A3S0Z9Y4</accession>
<organism evidence="2 3">
    <name type="scientific">Elysia chlorotica</name>
    <name type="common">Eastern emerald elysia</name>
    <name type="synonym">Sea slug</name>
    <dbReference type="NCBI Taxonomy" id="188477"/>
    <lineage>
        <taxon>Eukaryota</taxon>
        <taxon>Metazoa</taxon>
        <taxon>Spiralia</taxon>
        <taxon>Lophotrochozoa</taxon>
        <taxon>Mollusca</taxon>
        <taxon>Gastropoda</taxon>
        <taxon>Heterobranchia</taxon>
        <taxon>Euthyneura</taxon>
        <taxon>Panpulmonata</taxon>
        <taxon>Sacoglossa</taxon>
        <taxon>Placobranchoidea</taxon>
        <taxon>Plakobranchidae</taxon>
        <taxon>Elysia</taxon>
    </lineage>
</organism>
<evidence type="ECO:0000256" key="1">
    <source>
        <dbReference type="SAM" id="Phobius"/>
    </source>
</evidence>
<dbReference type="Proteomes" id="UP000271974">
    <property type="component" value="Unassembled WGS sequence"/>
</dbReference>
<evidence type="ECO:0000313" key="3">
    <source>
        <dbReference type="Proteomes" id="UP000271974"/>
    </source>
</evidence>
<comment type="caution">
    <text evidence="2">The sequence shown here is derived from an EMBL/GenBank/DDBJ whole genome shotgun (WGS) entry which is preliminary data.</text>
</comment>
<proteinExistence type="predicted"/>
<sequence>MYIGTYTISKYFDCNKKKNNRLFCIPLHTFRVNLCCECEDGVHNLLLNRVIGCSTSLGLTSLDSLQQSKIFFLIVQFKIMSAGCNFNAFAFFFLLHVLVKLTAMKKVTVDA</sequence>
<name>A0A3S0Z9Y4_ELYCH</name>
<protein>
    <submittedName>
        <fullName evidence="2">Uncharacterized protein</fullName>
    </submittedName>
</protein>
<keyword evidence="1" id="KW-1133">Transmembrane helix</keyword>
<dbReference type="AlphaFoldDB" id="A0A3S0Z9Y4"/>
<keyword evidence="1" id="KW-0472">Membrane</keyword>
<keyword evidence="3" id="KW-1185">Reference proteome</keyword>
<feature type="transmembrane region" description="Helical" evidence="1">
    <location>
        <begin position="70"/>
        <end position="95"/>
    </location>
</feature>
<evidence type="ECO:0000313" key="2">
    <source>
        <dbReference type="EMBL" id="RUS74085.1"/>
    </source>
</evidence>